<accession>A0AC35GD81</accession>
<proteinExistence type="predicted"/>
<evidence type="ECO:0000313" key="2">
    <source>
        <dbReference type="WBParaSite" id="PS1159_v2.g3899.t1"/>
    </source>
</evidence>
<protein>
    <submittedName>
        <fullName evidence="2">JNK1/MAPK8-associated membrane protein</fullName>
    </submittedName>
</protein>
<organism evidence="1 2">
    <name type="scientific">Panagrolaimus sp. PS1159</name>
    <dbReference type="NCBI Taxonomy" id="55785"/>
    <lineage>
        <taxon>Eukaryota</taxon>
        <taxon>Metazoa</taxon>
        <taxon>Ecdysozoa</taxon>
        <taxon>Nematoda</taxon>
        <taxon>Chromadorea</taxon>
        <taxon>Rhabditida</taxon>
        <taxon>Tylenchina</taxon>
        <taxon>Panagrolaimomorpha</taxon>
        <taxon>Panagrolaimoidea</taxon>
        <taxon>Panagrolaimidae</taxon>
        <taxon>Panagrolaimus</taxon>
    </lineage>
</organism>
<evidence type="ECO:0000313" key="1">
    <source>
        <dbReference type="Proteomes" id="UP000887580"/>
    </source>
</evidence>
<name>A0AC35GD81_9BILA</name>
<dbReference type="Proteomes" id="UP000887580">
    <property type="component" value="Unplaced"/>
</dbReference>
<dbReference type="WBParaSite" id="PS1159_v2.g3899.t1">
    <property type="protein sequence ID" value="PS1159_v2.g3899.t1"/>
    <property type="gene ID" value="PS1159_v2.g3899"/>
</dbReference>
<reference evidence="2" key="1">
    <citation type="submission" date="2022-11" db="UniProtKB">
        <authorList>
            <consortium name="WormBaseParasite"/>
        </authorList>
    </citation>
    <scope>IDENTIFICATION</scope>
</reference>
<sequence length="328" mass="37860">MQFWDDAEREHCPGFCGKIVLNTSGPFDEYSDCQPCPWGSQVDVKSKCNECDSNMQGYDFAFIIFHALAPLLINILFIKSYSIKQKKQKIPRIWVFLQFLSAAFEAVLSLIFTLLIYKPIGSLHVYTCQNNFLYEWYPMLFNPLVNYTHIMRCTSEVVYPRYSLPFANLAFNLLNLIVLRSIVYAIAYAKSPIKIPSEPYYAVLWTLPILAIAHAAFSGIIYYIFPYITLFTSLALNAFHFAYEGRKNIKQILRLIFKDPDHILMLLIHMMLFGFAIFSLYLSTTWQSYNPGYKSYAVVAGLLPLPSIFYILTIKLTVPPRNSTRAIR</sequence>